<evidence type="ECO:0000313" key="4">
    <source>
        <dbReference type="EMBL" id="EXB39570.1"/>
    </source>
</evidence>
<accession>W9QKS1</accession>
<keyword evidence="1" id="KW-0175">Coiled coil</keyword>
<dbReference type="Proteomes" id="UP000030645">
    <property type="component" value="Unassembled WGS sequence"/>
</dbReference>
<dbReference type="eggNOG" id="KOG1863">
    <property type="taxonomic scope" value="Eukaryota"/>
</dbReference>
<sequence length="386" mass="43544">MEVHEFSCSRCRWTIDNFSKLDNKELYSDSFSTGGYKWRILIFPKGYNVDYLSIYLKVPDLATLPKGWSRDAQFSFSVINQIDSKNTIKIDTQHVFNASKSVRGFKSFILHSELSSAKGFILKDTCIIEAEVRLKRNEEDAARSILSKRRNNLRIPSHPIHETKLQMCTGSEHCLISVNVPLPLEQSIPSAKIKEQSEQEPVLEKTRVRTQAEDDPFRNNENPITRSTVLESEEVSTLKEKDTQEETKMVVTGQSLPLVNQSSAEPPGEPTVVEAGERSSSFAEFDKLFTDIQNLLGGESSKAENFSSLLPPSCSVEEIASVIQLDKAPVLKNSLSIMLTTGRFPSNMVDRTTKFLADIDESCETYESAKQDISVAQEDEKRMKRE</sequence>
<dbReference type="EMBL" id="KE343726">
    <property type="protein sequence ID" value="EXB39570.1"/>
    <property type="molecule type" value="Genomic_DNA"/>
</dbReference>
<organism evidence="4 5">
    <name type="scientific">Morus notabilis</name>
    <dbReference type="NCBI Taxonomy" id="981085"/>
    <lineage>
        <taxon>Eukaryota</taxon>
        <taxon>Viridiplantae</taxon>
        <taxon>Streptophyta</taxon>
        <taxon>Embryophyta</taxon>
        <taxon>Tracheophyta</taxon>
        <taxon>Spermatophyta</taxon>
        <taxon>Magnoliopsida</taxon>
        <taxon>eudicotyledons</taxon>
        <taxon>Gunneridae</taxon>
        <taxon>Pentapetalae</taxon>
        <taxon>rosids</taxon>
        <taxon>fabids</taxon>
        <taxon>Rosales</taxon>
        <taxon>Moraceae</taxon>
        <taxon>Moreae</taxon>
        <taxon>Morus</taxon>
    </lineage>
</organism>
<dbReference type="PROSITE" id="PS50144">
    <property type="entry name" value="MATH"/>
    <property type="match status" value="1"/>
</dbReference>
<dbReference type="InterPro" id="IPR008974">
    <property type="entry name" value="TRAF-like"/>
</dbReference>
<evidence type="ECO:0000313" key="5">
    <source>
        <dbReference type="Proteomes" id="UP000030645"/>
    </source>
</evidence>
<feature type="compositionally biased region" description="Basic and acidic residues" evidence="2">
    <location>
        <begin position="193"/>
        <end position="218"/>
    </location>
</feature>
<dbReference type="SUPFAM" id="SSF49599">
    <property type="entry name" value="TRAF domain-like"/>
    <property type="match status" value="1"/>
</dbReference>
<evidence type="ECO:0000259" key="3">
    <source>
        <dbReference type="PROSITE" id="PS50144"/>
    </source>
</evidence>
<keyword evidence="5" id="KW-1185">Reference proteome</keyword>
<gene>
    <name evidence="4" type="ORF">L484_012574</name>
</gene>
<keyword evidence="4" id="KW-0378">Hydrolase</keyword>
<dbReference type="AlphaFoldDB" id="W9QKS1"/>
<protein>
    <submittedName>
        <fullName evidence="4">Ubiquitin carboxyl-terminal hydrolase 12</fullName>
    </submittedName>
</protein>
<dbReference type="Pfam" id="PF22486">
    <property type="entry name" value="MATH_2"/>
    <property type="match status" value="1"/>
</dbReference>
<evidence type="ECO:0000256" key="1">
    <source>
        <dbReference type="ARBA" id="ARBA00023054"/>
    </source>
</evidence>
<proteinExistence type="predicted"/>
<reference evidence="5" key="1">
    <citation type="submission" date="2013-01" db="EMBL/GenBank/DDBJ databases">
        <title>Draft Genome Sequence of a Mulberry Tree, Morus notabilis C.K. Schneid.</title>
        <authorList>
            <person name="He N."/>
            <person name="Zhao S."/>
        </authorList>
    </citation>
    <scope>NUCLEOTIDE SEQUENCE</scope>
</reference>
<dbReference type="SMART" id="SM00061">
    <property type="entry name" value="MATH"/>
    <property type="match status" value="1"/>
</dbReference>
<dbReference type="PANTHER" id="PTHR46236:SF35">
    <property type="entry name" value="MATH DOMAIN-CONTAINING PROTEIN"/>
    <property type="match status" value="1"/>
</dbReference>
<dbReference type="InterPro" id="IPR002083">
    <property type="entry name" value="MATH/TRAF_dom"/>
</dbReference>
<feature type="compositionally biased region" description="Polar residues" evidence="2">
    <location>
        <begin position="219"/>
        <end position="230"/>
    </location>
</feature>
<feature type="compositionally biased region" description="Basic and acidic residues" evidence="2">
    <location>
        <begin position="236"/>
        <end position="248"/>
    </location>
</feature>
<evidence type="ECO:0000256" key="2">
    <source>
        <dbReference type="SAM" id="MobiDB-lite"/>
    </source>
</evidence>
<name>W9QKS1_9ROSA</name>
<dbReference type="PANTHER" id="PTHR46236">
    <property type="entry name" value="TRAF-LIKE SUPERFAMILY PROTEIN"/>
    <property type="match status" value="1"/>
</dbReference>
<dbReference type="InterPro" id="IPR050804">
    <property type="entry name" value="MCC"/>
</dbReference>
<dbReference type="CDD" id="cd00121">
    <property type="entry name" value="MATH"/>
    <property type="match status" value="1"/>
</dbReference>
<feature type="region of interest" description="Disordered" evidence="2">
    <location>
        <begin position="193"/>
        <end position="248"/>
    </location>
</feature>
<dbReference type="Gene3D" id="2.60.210.10">
    <property type="entry name" value="Apoptosis, Tumor Necrosis Factor Receptor Associated Protein 2, Chain A"/>
    <property type="match status" value="1"/>
</dbReference>
<dbReference type="GO" id="GO:0016787">
    <property type="term" value="F:hydrolase activity"/>
    <property type="evidence" value="ECO:0007669"/>
    <property type="project" value="UniProtKB-KW"/>
</dbReference>
<dbReference type="STRING" id="981085.W9QKS1"/>
<feature type="domain" description="MATH" evidence="3">
    <location>
        <begin position="8"/>
        <end position="132"/>
    </location>
</feature>